<protein>
    <submittedName>
        <fullName evidence="1">Uncharacterized protein</fullName>
    </submittedName>
</protein>
<organism evidence="1 2">
    <name type="scientific">Pseudonocardia saturnea</name>
    <dbReference type="NCBI Taxonomy" id="33909"/>
    <lineage>
        <taxon>Bacteria</taxon>
        <taxon>Bacillati</taxon>
        <taxon>Actinomycetota</taxon>
        <taxon>Actinomycetes</taxon>
        <taxon>Pseudonocardiales</taxon>
        <taxon>Pseudonocardiaceae</taxon>
        <taxon>Pseudonocardia</taxon>
    </lineage>
</organism>
<accession>A0ABQ0S455</accession>
<gene>
    <name evidence="1" type="ORF">PSA01_44130</name>
</gene>
<evidence type="ECO:0000313" key="1">
    <source>
        <dbReference type="EMBL" id="GEC27384.1"/>
    </source>
</evidence>
<proteinExistence type="predicted"/>
<dbReference type="EMBL" id="BJNH01000054">
    <property type="protein sequence ID" value="GEC27384.1"/>
    <property type="molecule type" value="Genomic_DNA"/>
</dbReference>
<keyword evidence="2" id="KW-1185">Reference proteome</keyword>
<dbReference type="Proteomes" id="UP000320693">
    <property type="component" value="Unassembled WGS sequence"/>
</dbReference>
<evidence type="ECO:0000313" key="2">
    <source>
        <dbReference type="Proteomes" id="UP000320693"/>
    </source>
</evidence>
<comment type="caution">
    <text evidence="1">The sequence shown here is derived from an EMBL/GenBank/DDBJ whole genome shotgun (WGS) entry which is preliminary data.</text>
</comment>
<name>A0ABQ0S455_9PSEU</name>
<reference evidence="1 2" key="1">
    <citation type="submission" date="2019-06" db="EMBL/GenBank/DDBJ databases">
        <title>Whole genome shotgun sequence of Pseudonocardia saturnea NBRC 14499.</title>
        <authorList>
            <person name="Hosoyama A."/>
            <person name="Uohara A."/>
            <person name="Ohji S."/>
            <person name="Ichikawa N."/>
        </authorList>
    </citation>
    <scope>NUCLEOTIDE SEQUENCE [LARGE SCALE GENOMIC DNA]</scope>
    <source>
        <strain evidence="1 2">NBRC 14499</strain>
    </source>
</reference>
<sequence>MLQGDGGGPQFLRGAGAGAGLDLAEPSDLVEVGADRGRQHDGDGQLDVGLAGHDVDQVERHRLDLAQGAGLGGPVDLRHVHHPRVLGARDERRVAAHSHHPCPSSGSHCL</sequence>